<feature type="compositionally biased region" description="Polar residues" evidence="1">
    <location>
        <begin position="1"/>
        <end position="14"/>
    </location>
</feature>
<dbReference type="Proteomes" id="UP000230002">
    <property type="component" value="Unassembled WGS sequence"/>
</dbReference>
<comment type="caution">
    <text evidence="3">The sequence shown here is derived from an EMBL/GenBank/DDBJ whole genome shotgun (WGS) entry which is preliminary data.</text>
</comment>
<dbReference type="PROSITE" id="PS50097">
    <property type="entry name" value="BTB"/>
    <property type="match status" value="1"/>
</dbReference>
<dbReference type="SMART" id="SM00225">
    <property type="entry name" value="BTB"/>
    <property type="match status" value="1"/>
</dbReference>
<dbReference type="EMBL" id="AYKW01000056">
    <property type="protein sequence ID" value="PIL24751.1"/>
    <property type="molecule type" value="Genomic_DNA"/>
</dbReference>
<name>A0A2G8RTA4_9APHY</name>
<organism evidence="3 4">
    <name type="scientific">Ganoderma sinense ZZ0214-1</name>
    <dbReference type="NCBI Taxonomy" id="1077348"/>
    <lineage>
        <taxon>Eukaryota</taxon>
        <taxon>Fungi</taxon>
        <taxon>Dikarya</taxon>
        <taxon>Basidiomycota</taxon>
        <taxon>Agaricomycotina</taxon>
        <taxon>Agaricomycetes</taxon>
        <taxon>Polyporales</taxon>
        <taxon>Polyporaceae</taxon>
        <taxon>Ganoderma</taxon>
    </lineage>
</organism>
<evidence type="ECO:0000313" key="3">
    <source>
        <dbReference type="EMBL" id="PIL24751.1"/>
    </source>
</evidence>
<dbReference type="OrthoDB" id="3164835at2759"/>
<gene>
    <name evidence="3" type="ORF">GSI_12637</name>
</gene>
<evidence type="ECO:0000259" key="2">
    <source>
        <dbReference type="PROSITE" id="PS50097"/>
    </source>
</evidence>
<proteinExistence type="predicted"/>
<keyword evidence="4" id="KW-1185">Reference proteome</keyword>
<reference evidence="3 4" key="1">
    <citation type="journal article" date="2015" name="Sci. Rep.">
        <title>Chromosome-level genome map provides insights into diverse defense mechanisms in the medicinal fungus Ganoderma sinense.</title>
        <authorList>
            <person name="Zhu Y."/>
            <person name="Xu J."/>
            <person name="Sun C."/>
            <person name="Zhou S."/>
            <person name="Xu H."/>
            <person name="Nelson D.R."/>
            <person name="Qian J."/>
            <person name="Song J."/>
            <person name="Luo H."/>
            <person name="Xiang L."/>
            <person name="Li Y."/>
            <person name="Xu Z."/>
            <person name="Ji A."/>
            <person name="Wang L."/>
            <person name="Lu S."/>
            <person name="Hayward A."/>
            <person name="Sun W."/>
            <person name="Li X."/>
            <person name="Schwartz D.C."/>
            <person name="Wang Y."/>
            <person name="Chen S."/>
        </authorList>
    </citation>
    <scope>NUCLEOTIDE SEQUENCE [LARGE SCALE GENOMIC DNA]</scope>
    <source>
        <strain evidence="3 4">ZZ0214-1</strain>
    </source>
</reference>
<dbReference type="STRING" id="1077348.A0A2G8RTA4"/>
<accession>A0A2G8RTA4</accession>
<evidence type="ECO:0000256" key="1">
    <source>
        <dbReference type="SAM" id="MobiDB-lite"/>
    </source>
</evidence>
<feature type="domain" description="BTB" evidence="2">
    <location>
        <begin position="23"/>
        <end position="91"/>
    </location>
</feature>
<dbReference type="InterPro" id="IPR011333">
    <property type="entry name" value="SKP1/BTB/POZ_sf"/>
</dbReference>
<sequence>MHPRSTSASQTTVAPSPFDGSAGDVTLRSSDGVDFCCFSQILVAASSIFADMVAIGNANSDPTSSISASDRPVVPVSEDSKTLDALLRFIYPIQKQSQPRSLEDIGPLLEASLKYMMDFPASVVKEELLAFAQTRPMQIWAIGCRLMLEDAARAGAERMLHYRDLGSYTHLHQFVPIAEFIRTADARGVSAADYCRLWMYHHRRGEVEEALGANQDIFPEIR</sequence>
<feature type="region of interest" description="Disordered" evidence="1">
    <location>
        <begin position="1"/>
        <end position="20"/>
    </location>
</feature>
<protein>
    <recommendedName>
        <fullName evidence="2">BTB domain-containing protein</fullName>
    </recommendedName>
</protein>
<dbReference type="InterPro" id="IPR000210">
    <property type="entry name" value="BTB/POZ_dom"/>
</dbReference>
<dbReference type="Pfam" id="PF00651">
    <property type="entry name" value="BTB"/>
    <property type="match status" value="1"/>
</dbReference>
<evidence type="ECO:0000313" key="4">
    <source>
        <dbReference type="Proteomes" id="UP000230002"/>
    </source>
</evidence>
<dbReference type="AlphaFoldDB" id="A0A2G8RTA4"/>
<dbReference type="Gene3D" id="3.30.710.10">
    <property type="entry name" value="Potassium Channel Kv1.1, Chain A"/>
    <property type="match status" value="1"/>
</dbReference>